<dbReference type="Gene3D" id="3.40.50.150">
    <property type="entry name" value="Vaccinia Virus protein VP39"/>
    <property type="match status" value="1"/>
</dbReference>
<proteinExistence type="predicted"/>
<dbReference type="Proteomes" id="UP000018159">
    <property type="component" value="Unassembled WGS sequence"/>
</dbReference>
<dbReference type="InterPro" id="IPR029063">
    <property type="entry name" value="SAM-dependent_MTases_sf"/>
</dbReference>
<evidence type="ECO:0000313" key="3">
    <source>
        <dbReference type="Proteomes" id="UP000018159"/>
    </source>
</evidence>
<dbReference type="OrthoDB" id="1018at2157"/>
<dbReference type="PANTHER" id="PTHR43591">
    <property type="entry name" value="METHYLTRANSFERASE"/>
    <property type="match status" value="1"/>
</dbReference>
<feature type="domain" description="Methyltransferase type 11" evidence="1">
    <location>
        <begin position="45"/>
        <end position="154"/>
    </location>
</feature>
<dbReference type="RefSeq" id="WP_048197129.1">
    <property type="nucleotide sequence ID" value="NZ_CBTY010000010.1"/>
</dbReference>
<evidence type="ECO:0000313" key="2">
    <source>
        <dbReference type="EMBL" id="CDI06464.1"/>
    </source>
</evidence>
<dbReference type="Pfam" id="PF08241">
    <property type="entry name" value="Methyltransf_11"/>
    <property type="match status" value="1"/>
</dbReference>
<dbReference type="STRING" id="1407055.NITUZ_50011"/>
<organism evidence="2 3">
    <name type="scientific">Candidatus Nitrosotenuis uzonensis</name>
    <dbReference type="NCBI Taxonomy" id="1407055"/>
    <lineage>
        <taxon>Archaea</taxon>
        <taxon>Nitrososphaerota</taxon>
        <taxon>Candidatus Nitrosotenuis</taxon>
    </lineage>
</organism>
<dbReference type="SUPFAM" id="SSF53335">
    <property type="entry name" value="S-adenosyl-L-methionine-dependent methyltransferases"/>
    <property type="match status" value="1"/>
</dbReference>
<name>V6AV89_9ARCH</name>
<keyword evidence="3" id="KW-1185">Reference proteome</keyword>
<sequence>MQELAFQRIKQKMLSVGVKRYWGDDYDVRFYLISKLKHIKNKRVLDLGGGIGAVSSELDASNLIVNLDLAIDDLKICKNSNGYLELICSSMLELPFQNNEFDVIICAHVIEEIKNVDLNKKNTKTNKNINEYPSVMNAFSEMNRILKNGGILYLTTPNNSYYKTTKFTFEELKHALENSFSKFSIFLFNTYPKTSKKFRKLNMANIFPKIRSKFESKQKILDSLIELATPEKIKSVSFYVEATKD</sequence>
<dbReference type="AlphaFoldDB" id="V6AV89"/>
<evidence type="ECO:0000259" key="1">
    <source>
        <dbReference type="Pfam" id="PF08241"/>
    </source>
</evidence>
<reference evidence="2 3" key="1">
    <citation type="journal article" date="2013" name="PLoS ONE">
        <title>Enrichment and Genome Sequence of the Group I.1a Ammonia-Oxidizing Archaeon ?Ca. Nitrosotenuis uzonensis? Representing a Clade Globally.</title>
        <authorList>
            <person name="Lebedeva E.V."/>
            <person name="Hatzenpichler R."/>
            <person name="Pelletier E."/>
            <person name="Schuster N."/>
            <person name="Hauzmayer S."/>
            <person name="Bulaev A."/>
            <person name="Grigor'eva N.V."/>
            <person name="Galushko A."/>
            <person name="Schmid M."/>
            <person name="Palatinszky M."/>
            <person name="Le Paslier D."/>
            <person name="Daims H."/>
            <person name="Wagner M."/>
        </authorList>
    </citation>
    <scope>NUCLEOTIDE SEQUENCE [LARGE SCALE GENOMIC DNA]</scope>
    <source>
        <strain evidence="2 3">N4</strain>
    </source>
</reference>
<gene>
    <name evidence="2" type="ORF">NITUZ_50011</name>
</gene>
<dbReference type="EMBL" id="CBTY010000010">
    <property type="protein sequence ID" value="CDI06464.1"/>
    <property type="molecule type" value="Genomic_DNA"/>
</dbReference>
<dbReference type="CDD" id="cd02440">
    <property type="entry name" value="AdoMet_MTases"/>
    <property type="match status" value="1"/>
</dbReference>
<comment type="caution">
    <text evidence="2">The sequence shown here is derived from an EMBL/GenBank/DDBJ whole genome shotgun (WGS) entry which is preliminary data.</text>
</comment>
<accession>V6AV89</accession>
<protein>
    <recommendedName>
        <fullName evidence="1">Methyltransferase type 11 domain-containing protein</fullName>
    </recommendedName>
</protein>
<dbReference type="GO" id="GO:0008757">
    <property type="term" value="F:S-adenosylmethionine-dependent methyltransferase activity"/>
    <property type="evidence" value="ECO:0007669"/>
    <property type="project" value="InterPro"/>
</dbReference>
<dbReference type="InterPro" id="IPR013216">
    <property type="entry name" value="Methyltransf_11"/>
</dbReference>